<proteinExistence type="predicted"/>
<sequence>MVEKHELRGIASLPQEVYDEITLSFASDDLEVKVRNGRLMRLRLVSVPFDRSASRILFSAVCLDTSRLCKKAQLLHVQSPSSIKFVFTSDLCRFIRYLTVCLSSEIQQWNSRTVERTYENLSRCLIRLPSLQYFEIIPTICDNAHLQVDTMLRALRRAQRYLPRLVGLKISVPEILFQEPPPRLWRLEDVLRRYLPQLQHVDIDFGTWTYQDQDNHLDSTFLPLFCLGPGLRSIYLDGVGRSANHEYRSQELKPARWLHPDAPIEHIRLLRITAPYEVLAIIFRYKGRLVSLEIIDVVLSTGKWGEFFRKLREFPLLSHLVLCRCSYFGDKILNDEDKESRQSAYRVAEQRKKDLLPGKVRKIESRPLARIDKYDIHLR</sequence>
<keyword evidence="2" id="KW-1185">Reference proteome</keyword>
<protein>
    <submittedName>
        <fullName evidence="1">Uncharacterized protein</fullName>
    </submittedName>
</protein>
<name>A0A370PH38_ASPPH</name>
<evidence type="ECO:0000313" key="1">
    <source>
        <dbReference type="EMBL" id="RDK41214.1"/>
    </source>
</evidence>
<dbReference type="SUPFAM" id="SSF52047">
    <property type="entry name" value="RNI-like"/>
    <property type="match status" value="1"/>
</dbReference>
<accession>A0A370PH38</accession>
<dbReference type="EMBL" id="KZ851856">
    <property type="protein sequence ID" value="RDK41214.1"/>
    <property type="molecule type" value="Genomic_DNA"/>
</dbReference>
<organism evidence="1 2">
    <name type="scientific">Aspergillus phoenicis ATCC 13157</name>
    <dbReference type="NCBI Taxonomy" id="1353007"/>
    <lineage>
        <taxon>Eukaryota</taxon>
        <taxon>Fungi</taxon>
        <taxon>Dikarya</taxon>
        <taxon>Ascomycota</taxon>
        <taxon>Pezizomycotina</taxon>
        <taxon>Eurotiomycetes</taxon>
        <taxon>Eurotiomycetidae</taxon>
        <taxon>Eurotiales</taxon>
        <taxon>Aspergillaceae</taxon>
        <taxon>Aspergillus</taxon>
    </lineage>
</organism>
<gene>
    <name evidence="1" type="ORF">M752DRAFT_267506</name>
</gene>
<evidence type="ECO:0000313" key="2">
    <source>
        <dbReference type="Proteomes" id="UP000254937"/>
    </source>
</evidence>
<reference evidence="1 2" key="1">
    <citation type="submission" date="2018-07" db="EMBL/GenBank/DDBJ databases">
        <title>Section-level genome sequencing of Aspergillus section Nigri to investigate inter- and intra-species variation.</title>
        <authorList>
            <consortium name="DOE Joint Genome Institute"/>
            <person name="Vesth T.C."/>
            <person name="Nybo J.L."/>
            <person name="Theobald S."/>
            <person name="Frisvad J.C."/>
            <person name="Larsen T.O."/>
            <person name="Nielsen K.F."/>
            <person name="Hoof J.B."/>
            <person name="Brandl J."/>
            <person name="Salamov A."/>
            <person name="Riley R."/>
            <person name="Gladden J.M."/>
            <person name="Phatale P."/>
            <person name="Nielsen M.T."/>
            <person name="Lyhne E.K."/>
            <person name="Kogle M.E."/>
            <person name="Strasser K."/>
            <person name="McDonnell E."/>
            <person name="Barry K."/>
            <person name="Clum A."/>
            <person name="Chen C."/>
            <person name="Nolan M."/>
            <person name="Sandor L."/>
            <person name="Kuo A."/>
            <person name="Lipzen A."/>
            <person name="Hainaut M."/>
            <person name="Drula E."/>
            <person name="Tsang A."/>
            <person name="Magnuson J.K."/>
            <person name="Henrissat B."/>
            <person name="Wiebenga A."/>
            <person name="Simmons B.A."/>
            <person name="Makela M.R."/>
            <person name="De vries R.P."/>
            <person name="Grigoriev I.V."/>
            <person name="Mortensen U.H."/>
            <person name="Baker S.E."/>
            <person name="Andersen M.R."/>
        </authorList>
    </citation>
    <scope>NUCLEOTIDE SEQUENCE [LARGE SCALE GENOMIC DNA]</scope>
    <source>
        <strain evidence="1 2">ATCC 13157</strain>
    </source>
</reference>
<dbReference type="Proteomes" id="UP000254937">
    <property type="component" value="Unassembled WGS sequence"/>
</dbReference>
<dbReference type="AlphaFoldDB" id="A0A370PH38"/>